<gene>
    <name evidence="4" type="ORF">DJ018_10455</name>
</gene>
<evidence type="ECO:0000313" key="5">
    <source>
        <dbReference type="Proteomes" id="UP000249725"/>
    </source>
</evidence>
<dbReference type="GO" id="GO:0006508">
    <property type="term" value="P:proteolysis"/>
    <property type="evidence" value="ECO:0007669"/>
    <property type="project" value="InterPro"/>
</dbReference>
<evidence type="ECO:0000259" key="3">
    <source>
        <dbReference type="PROSITE" id="PS50175"/>
    </source>
</evidence>
<dbReference type="InterPro" id="IPR001995">
    <property type="entry name" value="Peptidase_A2_cat"/>
</dbReference>
<evidence type="ECO:0000256" key="2">
    <source>
        <dbReference type="SAM" id="SignalP"/>
    </source>
</evidence>
<evidence type="ECO:0000256" key="1">
    <source>
        <dbReference type="ARBA" id="ARBA00022801"/>
    </source>
</evidence>
<dbReference type="GO" id="GO:0004190">
    <property type="term" value="F:aspartic-type endopeptidase activity"/>
    <property type="evidence" value="ECO:0007669"/>
    <property type="project" value="InterPro"/>
</dbReference>
<protein>
    <recommendedName>
        <fullName evidence="3">Peptidase A2 domain-containing protein</fullName>
    </recommendedName>
</protein>
<dbReference type="PROSITE" id="PS00141">
    <property type="entry name" value="ASP_PROTEASE"/>
    <property type="match status" value="1"/>
</dbReference>
<dbReference type="CDD" id="cd05483">
    <property type="entry name" value="retropepsin_like_bacteria"/>
    <property type="match status" value="1"/>
</dbReference>
<dbReference type="InterPro" id="IPR021109">
    <property type="entry name" value="Peptidase_aspartic_dom_sf"/>
</dbReference>
<feature type="domain" description="Peptidase A2" evidence="3">
    <location>
        <begin position="74"/>
        <end position="152"/>
    </location>
</feature>
<dbReference type="Pfam" id="PF13650">
    <property type="entry name" value="Asp_protease_2"/>
    <property type="match status" value="1"/>
</dbReference>
<dbReference type="RefSeq" id="WP_111514901.1">
    <property type="nucleotide sequence ID" value="NZ_QFYR01000002.1"/>
</dbReference>
<feature type="chain" id="PRO_5016319269" description="Peptidase A2 domain-containing protein" evidence="2">
    <location>
        <begin position="29"/>
        <end position="205"/>
    </location>
</feature>
<dbReference type="PROSITE" id="PS51257">
    <property type="entry name" value="PROKAR_LIPOPROTEIN"/>
    <property type="match status" value="1"/>
</dbReference>
<dbReference type="AlphaFoldDB" id="A0A328AEI3"/>
<comment type="caution">
    <text evidence="4">The sequence shown here is derived from an EMBL/GenBank/DDBJ whole genome shotgun (WGS) entry which is preliminary data.</text>
</comment>
<dbReference type="PROSITE" id="PS50175">
    <property type="entry name" value="ASP_PROT_RETROV"/>
    <property type="match status" value="1"/>
</dbReference>
<reference evidence="5" key="1">
    <citation type="submission" date="2018-05" db="EMBL/GenBank/DDBJ databases">
        <authorList>
            <person name="Li X."/>
        </authorList>
    </citation>
    <scope>NUCLEOTIDE SEQUENCE [LARGE SCALE GENOMIC DNA]</scope>
    <source>
        <strain evidence="5">YIM 73061</strain>
    </source>
</reference>
<evidence type="ECO:0000313" key="4">
    <source>
        <dbReference type="EMBL" id="RAK52616.1"/>
    </source>
</evidence>
<dbReference type="InterPro" id="IPR034122">
    <property type="entry name" value="Retropepsin-like_bacterial"/>
</dbReference>
<dbReference type="Proteomes" id="UP000249725">
    <property type="component" value="Unassembled WGS sequence"/>
</dbReference>
<proteinExistence type="predicted"/>
<feature type="signal peptide" evidence="2">
    <location>
        <begin position="1"/>
        <end position="28"/>
    </location>
</feature>
<dbReference type="OrthoDB" id="7595324at2"/>
<dbReference type="Gene3D" id="2.40.70.10">
    <property type="entry name" value="Acid Proteases"/>
    <property type="match status" value="1"/>
</dbReference>
<keyword evidence="1" id="KW-0378">Hydrolase</keyword>
<organism evidence="4 5">
    <name type="scientific">Phenylobacterium deserti</name>
    <dbReference type="NCBI Taxonomy" id="1914756"/>
    <lineage>
        <taxon>Bacteria</taxon>
        <taxon>Pseudomonadati</taxon>
        <taxon>Pseudomonadota</taxon>
        <taxon>Alphaproteobacteria</taxon>
        <taxon>Caulobacterales</taxon>
        <taxon>Caulobacteraceae</taxon>
        <taxon>Phenylobacterium</taxon>
    </lineage>
</organism>
<dbReference type="EMBL" id="QFYR01000002">
    <property type="protein sequence ID" value="RAK52616.1"/>
    <property type="molecule type" value="Genomic_DNA"/>
</dbReference>
<name>A0A328AEI3_9CAUL</name>
<sequence>MSRRTPLILALFGVLAAGCDSLSPPAPASSVEYRPEQAGTVDHALCLLGFSAVPLSRLVSGHQTVEGQINGKPATFVLDTGANVSVVHAGYAEMFGLSPQRGVAGAAMGLGGGLQASRSAIDALQVGAVSIRQEHLMLADLSQLTTVLGRLSATPIHGIIGQDVMRRQRAVIDVARPMLYLQPAAAEPAPVAAERCTGADGAAAG</sequence>
<accession>A0A328AEI3</accession>
<keyword evidence="5" id="KW-1185">Reference proteome</keyword>
<keyword evidence="2" id="KW-0732">Signal</keyword>
<dbReference type="SUPFAM" id="SSF50630">
    <property type="entry name" value="Acid proteases"/>
    <property type="match status" value="1"/>
</dbReference>
<dbReference type="InterPro" id="IPR001969">
    <property type="entry name" value="Aspartic_peptidase_AS"/>
</dbReference>